<feature type="region of interest" description="Disordered" evidence="1">
    <location>
        <begin position="28"/>
        <end position="53"/>
    </location>
</feature>
<feature type="compositionally biased region" description="Polar residues" evidence="1">
    <location>
        <begin position="74"/>
        <end position="83"/>
    </location>
</feature>
<keyword evidence="3" id="KW-1185">Reference proteome</keyword>
<protein>
    <submittedName>
        <fullName evidence="2">Uncharacterized protein</fullName>
    </submittedName>
</protein>
<dbReference type="AlphaFoldDB" id="A0AAW1RZM4"/>
<evidence type="ECO:0000256" key="1">
    <source>
        <dbReference type="SAM" id="MobiDB-lite"/>
    </source>
</evidence>
<comment type="caution">
    <text evidence="2">The sequence shown here is derived from an EMBL/GenBank/DDBJ whole genome shotgun (WGS) entry which is preliminary data.</text>
</comment>
<reference evidence="2 3" key="1">
    <citation type="journal article" date="2024" name="Nat. Commun.">
        <title>Phylogenomics reveals the evolutionary origins of lichenization in chlorophyte algae.</title>
        <authorList>
            <person name="Puginier C."/>
            <person name="Libourel C."/>
            <person name="Otte J."/>
            <person name="Skaloud P."/>
            <person name="Haon M."/>
            <person name="Grisel S."/>
            <person name="Petersen M."/>
            <person name="Berrin J.G."/>
            <person name="Delaux P.M."/>
            <person name="Dal Grande F."/>
            <person name="Keller J."/>
        </authorList>
    </citation>
    <scope>NUCLEOTIDE SEQUENCE [LARGE SCALE GENOMIC DNA]</scope>
    <source>
        <strain evidence="2 3">SAG 2145</strain>
    </source>
</reference>
<gene>
    <name evidence="2" type="ORF">WJX74_004566</name>
</gene>
<accession>A0AAW1RZM4</accession>
<feature type="compositionally biased region" description="Polar residues" evidence="1">
    <location>
        <begin position="28"/>
        <end position="38"/>
    </location>
</feature>
<evidence type="ECO:0000313" key="2">
    <source>
        <dbReference type="EMBL" id="KAK9838851.1"/>
    </source>
</evidence>
<feature type="region of interest" description="Disordered" evidence="1">
    <location>
        <begin position="68"/>
        <end position="110"/>
    </location>
</feature>
<proteinExistence type="predicted"/>
<feature type="compositionally biased region" description="Polar residues" evidence="1">
    <location>
        <begin position="98"/>
        <end position="110"/>
    </location>
</feature>
<sequence length="110" mass="12280">MDSFVAEEITSPLGKYCLMRTHLNQIESRSQTSATHRQASLPLHNSCDASSPPDLIEAELRRHNFRENVPHLTHSGQQQSMLLSSRCYVQPVDRPASGQPTNGKAQPRNS</sequence>
<dbReference type="Proteomes" id="UP001438707">
    <property type="component" value="Unassembled WGS sequence"/>
</dbReference>
<dbReference type="EMBL" id="JALJOS010000005">
    <property type="protein sequence ID" value="KAK9838851.1"/>
    <property type="molecule type" value="Genomic_DNA"/>
</dbReference>
<organism evidence="2 3">
    <name type="scientific">Apatococcus lobatus</name>
    <dbReference type="NCBI Taxonomy" id="904363"/>
    <lineage>
        <taxon>Eukaryota</taxon>
        <taxon>Viridiplantae</taxon>
        <taxon>Chlorophyta</taxon>
        <taxon>core chlorophytes</taxon>
        <taxon>Trebouxiophyceae</taxon>
        <taxon>Chlorellales</taxon>
        <taxon>Chlorellaceae</taxon>
        <taxon>Apatococcus</taxon>
    </lineage>
</organism>
<evidence type="ECO:0000313" key="3">
    <source>
        <dbReference type="Proteomes" id="UP001438707"/>
    </source>
</evidence>
<name>A0AAW1RZM4_9CHLO</name>